<gene>
    <name evidence="1" type="ORF">SEMRO_323_G117260.1</name>
</gene>
<reference evidence="1" key="1">
    <citation type="submission" date="2020-06" db="EMBL/GenBank/DDBJ databases">
        <authorList>
            <consortium name="Plant Systems Biology data submission"/>
        </authorList>
    </citation>
    <scope>NUCLEOTIDE SEQUENCE</scope>
    <source>
        <strain evidence="1">D6</strain>
    </source>
</reference>
<protein>
    <submittedName>
        <fullName evidence="1">Phosphoenolpyruvate carboxykinase</fullName>
    </submittedName>
</protein>
<name>A0A9N8DRR6_9STRA</name>
<keyword evidence="2" id="KW-1185">Reference proteome</keyword>
<dbReference type="OrthoDB" id="37293at2759"/>
<sequence length="273" mass="29054">MSTRSAALLVRRGLSARKNRVLLGSTTARAFASSEGLPDSIKRVGQASAFPNEYPGQVYAFNWCLNKDGVTPLQRSAFRITKPLDLRVAGLTPPSSMPLKIKAAAASKMPEAGSESLEFSAFDASSEQTRDLLSLSDHLYCPEGHVPGTRTSVRIITNSSTLAPNLLAYLERAPRKDPPESLPITVYALEGSGYEFAGYAIEEVEVPIIDEDDGKDWSTGDGDVTNEAKSVAAVVVAGSAPDISLVVAGIELSQKALAEDEEARAAEKAEKQA</sequence>
<accession>A0A9N8DRR6</accession>
<organism evidence="1 2">
    <name type="scientific">Seminavis robusta</name>
    <dbReference type="NCBI Taxonomy" id="568900"/>
    <lineage>
        <taxon>Eukaryota</taxon>
        <taxon>Sar</taxon>
        <taxon>Stramenopiles</taxon>
        <taxon>Ochrophyta</taxon>
        <taxon>Bacillariophyta</taxon>
        <taxon>Bacillariophyceae</taxon>
        <taxon>Bacillariophycidae</taxon>
        <taxon>Naviculales</taxon>
        <taxon>Naviculaceae</taxon>
        <taxon>Seminavis</taxon>
    </lineage>
</organism>
<comment type="caution">
    <text evidence="1">The sequence shown here is derived from an EMBL/GenBank/DDBJ whole genome shotgun (WGS) entry which is preliminary data.</text>
</comment>
<dbReference type="AlphaFoldDB" id="A0A9N8DRR6"/>
<dbReference type="EMBL" id="CAICTM010000322">
    <property type="protein sequence ID" value="CAB9507857.1"/>
    <property type="molecule type" value="Genomic_DNA"/>
</dbReference>
<proteinExistence type="predicted"/>
<evidence type="ECO:0000313" key="1">
    <source>
        <dbReference type="EMBL" id="CAB9507857.1"/>
    </source>
</evidence>
<evidence type="ECO:0000313" key="2">
    <source>
        <dbReference type="Proteomes" id="UP001153069"/>
    </source>
</evidence>
<dbReference type="Proteomes" id="UP001153069">
    <property type="component" value="Unassembled WGS sequence"/>
</dbReference>